<dbReference type="InterPro" id="IPR036249">
    <property type="entry name" value="Thioredoxin-like_sf"/>
</dbReference>
<evidence type="ECO:0000313" key="1">
    <source>
        <dbReference type="EMBL" id="SFB88471.1"/>
    </source>
</evidence>
<dbReference type="EMBL" id="FRAT01000003">
    <property type="protein sequence ID" value="SHK56628.1"/>
    <property type="molecule type" value="Genomic_DNA"/>
</dbReference>
<proteinExistence type="predicted"/>
<dbReference type="Gene3D" id="3.40.30.10">
    <property type="entry name" value="Glutaredoxin"/>
    <property type="match status" value="1"/>
</dbReference>
<keyword evidence="4" id="KW-1185">Reference proteome</keyword>
<evidence type="ECO:0000313" key="2">
    <source>
        <dbReference type="EMBL" id="SHK56628.1"/>
    </source>
</evidence>
<dbReference type="Proteomes" id="UP000184031">
    <property type="component" value="Unassembled WGS sequence"/>
</dbReference>
<dbReference type="RefSeq" id="WP_072878246.1">
    <property type="nucleotide sequence ID" value="NZ_FOKU01000003.1"/>
</dbReference>
<dbReference type="AlphaFoldDB" id="A0A1M6TIR1"/>
<comment type="caution">
    <text evidence="2">The sequence shown here is derived from an EMBL/GenBank/DDBJ whole genome shotgun (WGS) entry which is preliminary data.</text>
</comment>
<evidence type="ECO:0000313" key="4">
    <source>
        <dbReference type="Proteomes" id="UP000198940"/>
    </source>
</evidence>
<dbReference type="OrthoDB" id="1437325at2"/>
<reference evidence="2 3" key="1">
    <citation type="submission" date="2016-11" db="EMBL/GenBank/DDBJ databases">
        <authorList>
            <person name="Varghese N."/>
            <person name="Submissions S."/>
        </authorList>
    </citation>
    <scope>NUCLEOTIDE SEQUENCE [LARGE SCALE GENOMIC DNA]</scope>
    <source>
        <strain evidence="2 3">CGMCC 1.12174</strain>
        <strain evidence="1 4">DSM 26351</strain>
    </source>
</reference>
<dbReference type="SUPFAM" id="SSF52833">
    <property type="entry name" value="Thioredoxin-like"/>
    <property type="match status" value="1"/>
</dbReference>
<organism evidence="2 3">
    <name type="scientific">Flagellimonas taeanensis</name>
    <dbReference type="NCBI Taxonomy" id="1005926"/>
    <lineage>
        <taxon>Bacteria</taxon>
        <taxon>Pseudomonadati</taxon>
        <taxon>Bacteroidota</taxon>
        <taxon>Flavobacteriia</taxon>
        <taxon>Flavobacteriales</taxon>
        <taxon>Flavobacteriaceae</taxon>
        <taxon>Flagellimonas</taxon>
    </lineage>
</organism>
<dbReference type="STRING" id="1055723.SAMN05216293_1389"/>
<gene>
    <name evidence="1" type="ORF">SAMN04487891_103228</name>
    <name evidence="2" type="ORF">SAMN05216293_1389</name>
</gene>
<accession>A0A1M6TIR1</accession>
<dbReference type="Proteomes" id="UP000198940">
    <property type="component" value="Unassembled WGS sequence"/>
</dbReference>
<dbReference type="EMBL" id="FOKU01000003">
    <property type="protein sequence ID" value="SFB88471.1"/>
    <property type="molecule type" value="Genomic_DNA"/>
</dbReference>
<name>A0A1M6TIR1_9FLAO</name>
<protein>
    <submittedName>
        <fullName evidence="2">Uncharacterized protein</fullName>
    </submittedName>
</protein>
<sequence length="210" mass="23867">MKKTFVLVVLFVFPLVAYLFFASGVNNFGKLPVLTQNIPDVPTMEQEVTLNGKITILGFLGTKVESMKGNAFNLNQKIYKRFGEFTDFQVVMVVPNGNEEQANALKEELGQLSNVDKWHFAFGEEAQIISFFKDLKTNTDLDDDLSTPYVFIIDKDRNLRGREDDEDEGLKYGFDTSSVAELNNKMEDDVKIILAEYRLALKKNNADRSK</sequence>
<evidence type="ECO:0000313" key="3">
    <source>
        <dbReference type="Proteomes" id="UP000184031"/>
    </source>
</evidence>